<dbReference type="InterPro" id="IPR036388">
    <property type="entry name" value="WH-like_DNA-bd_sf"/>
</dbReference>
<keyword evidence="7" id="KW-1185">Reference proteome</keyword>
<evidence type="ECO:0000313" key="6">
    <source>
        <dbReference type="EMBL" id="AGF48917.1"/>
    </source>
</evidence>
<evidence type="ECO:0000313" key="7">
    <source>
        <dbReference type="Proteomes" id="UP000011658"/>
    </source>
</evidence>
<sequence>MVNSLISLAIKYLSRKDYSQESLRKKLSIYCDNQYEIDNAIEYLKTKGFICDKRFVDNTIDKYSMNYGYSFIINLLKNNGIDIDLILDEISILKDSELDRAYSLMKRKFPKGISSDIKTYSKCARFLSNRGFAKDVVYKVIKSMASIN</sequence>
<feature type="domain" description="RecX third three-helical" evidence="5">
    <location>
        <begin position="95"/>
        <end position="141"/>
    </location>
</feature>
<dbReference type="RefSeq" id="WP_015389402.1">
    <property type="nucleotide sequence ID" value="NC_020284.1"/>
</dbReference>
<dbReference type="GO" id="GO:0006282">
    <property type="term" value="P:regulation of DNA repair"/>
    <property type="evidence" value="ECO:0007669"/>
    <property type="project" value="InterPro"/>
</dbReference>
<dbReference type="STRING" id="1208921.ST1E_0489"/>
<dbReference type="Pfam" id="PF21981">
    <property type="entry name" value="RecX_HTH3"/>
    <property type="match status" value="1"/>
</dbReference>
<dbReference type="AlphaFoldDB" id="M1LTP8"/>
<keyword evidence="4" id="KW-0963">Cytoplasm</keyword>
<evidence type="ECO:0000256" key="1">
    <source>
        <dbReference type="ARBA" id="ARBA00004496"/>
    </source>
</evidence>
<dbReference type="InterPro" id="IPR003783">
    <property type="entry name" value="Regulatory_RecX"/>
</dbReference>
<dbReference type="PANTHER" id="PTHR33602">
    <property type="entry name" value="REGULATORY PROTEIN RECX FAMILY PROTEIN"/>
    <property type="match status" value="1"/>
</dbReference>
<dbReference type="KEGG" id="kga:ST1E_0489"/>
<dbReference type="PATRIC" id="fig|1208921.3.peg.195"/>
<evidence type="ECO:0000256" key="3">
    <source>
        <dbReference type="ARBA" id="ARBA00018111"/>
    </source>
</evidence>
<dbReference type="Gene3D" id="1.10.10.10">
    <property type="entry name" value="Winged helix-like DNA-binding domain superfamily/Winged helix DNA-binding domain"/>
    <property type="match status" value="2"/>
</dbReference>
<evidence type="ECO:0000256" key="2">
    <source>
        <dbReference type="ARBA" id="ARBA00009695"/>
    </source>
</evidence>
<dbReference type="Proteomes" id="UP000011658">
    <property type="component" value="Chromosome"/>
</dbReference>
<organism evidence="6 7">
    <name type="scientific">Candidatus Kinetoplastidibacterium galati TCC219</name>
    <dbReference type="NCBI Taxonomy" id="1208921"/>
    <lineage>
        <taxon>Bacteria</taxon>
        <taxon>Pseudomonadati</taxon>
        <taxon>Pseudomonadota</taxon>
        <taxon>Betaproteobacteria</taxon>
        <taxon>Candidatus Kinetoplastidibacterium</taxon>
    </lineage>
</organism>
<dbReference type="InterPro" id="IPR053925">
    <property type="entry name" value="RecX_HTH_3rd"/>
</dbReference>
<dbReference type="GO" id="GO:0005737">
    <property type="term" value="C:cytoplasm"/>
    <property type="evidence" value="ECO:0007669"/>
    <property type="project" value="UniProtKB-SubCell"/>
</dbReference>
<proteinExistence type="inferred from homology"/>
<dbReference type="EMBL" id="CP003806">
    <property type="protein sequence ID" value="AGF48917.1"/>
    <property type="molecule type" value="Genomic_DNA"/>
</dbReference>
<reference evidence="6 7" key="1">
    <citation type="journal article" date="2013" name="Genome Biol. Evol.">
        <title>Genome evolution and phylogenomic analysis of candidatus kinetoplastibacterium, the betaproteobacterial endosymbionts of strigomonas and angomonas.</title>
        <authorList>
            <person name="Alves J.M."/>
            <person name="Serrano M.G."/>
            <person name="Maia da Silva F."/>
            <person name="Voegtly L.J."/>
            <person name="Matveyev A.V."/>
            <person name="Teixeira M.M."/>
            <person name="Camargo E.P."/>
            <person name="Buck G.A."/>
        </authorList>
    </citation>
    <scope>NUCLEOTIDE SEQUENCE [LARGE SCALE GENOMIC DNA]</scope>
    <source>
        <strain evidence="6 7">TCC219</strain>
    </source>
</reference>
<dbReference type="eggNOG" id="COG2137">
    <property type="taxonomic scope" value="Bacteria"/>
</dbReference>
<dbReference type="PANTHER" id="PTHR33602:SF1">
    <property type="entry name" value="REGULATORY PROTEIN RECX FAMILY PROTEIN"/>
    <property type="match status" value="1"/>
</dbReference>
<accession>M1LTP8</accession>
<evidence type="ECO:0000259" key="5">
    <source>
        <dbReference type="Pfam" id="PF21981"/>
    </source>
</evidence>
<name>M1LTP8_9PROT</name>
<comment type="similarity">
    <text evidence="2">Belongs to the RecX family.</text>
</comment>
<dbReference type="HOGENOM" id="CLU_066607_3_1_4"/>
<evidence type="ECO:0000256" key="4">
    <source>
        <dbReference type="ARBA" id="ARBA00022490"/>
    </source>
</evidence>
<comment type="subcellular location">
    <subcellularLocation>
        <location evidence="1">Cytoplasm</location>
    </subcellularLocation>
</comment>
<gene>
    <name evidence="6" type="ORF">ST1E_0489</name>
</gene>
<dbReference type="OrthoDB" id="5295441at2"/>
<protein>
    <recommendedName>
        <fullName evidence="3">Regulatory protein RecX</fullName>
    </recommendedName>
</protein>